<dbReference type="OrthoDB" id="4204956at2759"/>
<dbReference type="GO" id="GO:0005634">
    <property type="term" value="C:nucleus"/>
    <property type="evidence" value="ECO:0007669"/>
    <property type="project" value="UniProtKB-SubCell"/>
</dbReference>
<comment type="subcellular location">
    <subcellularLocation>
        <location evidence="1 4">Nucleus</location>
    </subcellularLocation>
</comment>
<dbReference type="PROSITE" id="PS50039">
    <property type="entry name" value="FORK_HEAD_3"/>
    <property type="match status" value="1"/>
</dbReference>
<feature type="region of interest" description="Disordered" evidence="5">
    <location>
        <begin position="513"/>
        <end position="558"/>
    </location>
</feature>
<evidence type="ECO:0000256" key="1">
    <source>
        <dbReference type="ARBA" id="ARBA00004123"/>
    </source>
</evidence>
<accession>A0A168DXD4</accession>
<proteinExistence type="predicted"/>
<evidence type="ECO:0000256" key="2">
    <source>
        <dbReference type="ARBA" id="ARBA00023125"/>
    </source>
</evidence>
<evidence type="ECO:0000313" key="7">
    <source>
        <dbReference type="EMBL" id="KZZ98219.1"/>
    </source>
</evidence>
<protein>
    <submittedName>
        <fullName evidence="7">Forkhead box protein L2</fullName>
    </submittedName>
</protein>
<dbReference type="InterPro" id="IPR030456">
    <property type="entry name" value="TF_fork_head_CS_2"/>
</dbReference>
<keyword evidence="3 4" id="KW-0539">Nucleus</keyword>
<dbReference type="GO" id="GO:0000978">
    <property type="term" value="F:RNA polymerase II cis-regulatory region sequence-specific DNA binding"/>
    <property type="evidence" value="ECO:0007669"/>
    <property type="project" value="TreeGrafter"/>
</dbReference>
<evidence type="ECO:0000313" key="8">
    <source>
        <dbReference type="Proteomes" id="UP000242877"/>
    </source>
</evidence>
<dbReference type="PANTHER" id="PTHR11829">
    <property type="entry name" value="FORKHEAD BOX PROTEIN"/>
    <property type="match status" value="1"/>
</dbReference>
<dbReference type="Proteomes" id="UP000242877">
    <property type="component" value="Unassembled WGS sequence"/>
</dbReference>
<dbReference type="PANTHER" id="PTHR11829:SF343">
    <property type="entry name" value="FORK-HEAD DOMAIN-CONTAINING PROTEIN"/>
    <property type="match status" value="1"/>
</dbReference>
<dbReference type="PRINTS" id="PR00053">
    <property type="entry name" value="FORKHEAD"/>
</dbReference>
<dbReference type="SUPFAM" id="SSF46785">
    <property type="entry name" value="Winged helix' DNA-binding domain"/>
    <property type="match status" value="1"/>
</dbReference>
<evidence type="ECO:0000259" key="6">
    <source>
        <dbReference type="PROSITE" id="PS50039"/>
    </source>
</evidence>
<dbReference type="VEuPathDB" id="FungiDB:AAP_00480"/>
<dbReference type="Pfam" id="PF00250">
    <property type="entry name" value="Forkhead"/>
    <property type="match status" value="1"/>
</dbReference>
<feature type="domain" description="Fork-head" evidence="6">
    <location>
        <begin position="216"/>
        <end position="310"/>
    </location>
</feature>
<dbReference type="FunFam" id="1.10.10.10:FF:000260">
    <property type="entry name" value="Forkhead transcription factor (Sep1)"/>
    <property type="match status" value="1"/>
</dbReference>
<feature type="DNA-binding region" description="Fork-head" evidence="4">
    <location>
        <begin position="216"/>
        <end position="310"/>
    </location>
</feature>
<dbReference type="CDD" id="cd00059">
    <property type="entry name" value="FH_FOX"/>
    <property type="match status" value="1"/>
</dbReference>
<comment type="caution">
    <text evidence="7">The sequence shown here is derived from an EMBL/GenBank/DDBJ whole genome shotgun (WGS) entry which is preliminary data.</text>
</comment>
<dbReference type="GO" id="GO:0001228">
    <property type="term" value="F:DNA-binding transcription activator activity, RNA polymerase II-specific"/>
    <property type="evidence" value="ECO:0007669"/>
    <property type="project" value="UniProtKB-ARBA"/>
</dbReference>
<feature type="compositionally biased region" description="Low complexity" evidence="5">
    <location>
        <begin position="148"/>
        <end position="175"/>
    </location>
</feature>
<feature type="compositionally biased region" description="Pro residues" evidence="5">
    <location>
        <begin position="332"/>
        <end position="353"/>
    </location>
</feature>
<evidence type="ECO:0000256" key="4">
    <source>
        <dbReference type="PROSITE-ProRule" id="PRU00089"/>
    </source>
</evidence>
<keyword evidence="2 4" id="KW-0238">DNA-binding</keyword>
<feature type="compositionally biased region" description="Polar residues" evidence="5">
    <location>
        <begin position="446"/>
        <end position="459"/>
    </location>
</feature>
<dbReference type="InterPro" id="IPR036390">
    <property type="entry name" value="WH_DNA-bd_sf"/>
</dbReference>
<evidence type="ECO:0000256" key="3">
    <source>
        <dbReference type="ARBA" id="ARBA00023242"/>
    </source>
</evidence>
<dbReference type="PROSITE" id="PS00657">
    <property type="entry name" value="FORK_HEAD_1"/>
    <property type="match status" value="1"/>
</dbReference>
<dbReference type="SMART" id="SM00339">
    <property type="entry name" value="FH"/>
    <property type="match status" value="1"/>
</dbReference>
<dbReference type="InterPro" id="IPR050211">
    <property type="entry name" value="FOX_domain-containing"/>
</dbReference>
<gene>
    <name evidence="7" type="ORF">AAP_00480</name>
</gene>
<feature type="region of interest" description="Disordered" evidence="5">
    <location>
        <begin position="312"/>
        <end position="459"/>
    </location>
</feature>
<dbReference type="EMBL" id="AZGZ01000001">
    <property type="protein sequence ID" value="KZZ98219.1"/>
    <property type="molecule type" value="Genomic_DNA"/>
</dbReference>
<feature type="compositionally biased region" description="Pro residues" evidence="5">
    <location>
        <begin position="117"/>
        <end position="126"/>
    </location>
</feature>
<feature type="region of interest" description="Disordered" evidence="5">
    <location>
        <begin position="105"/>
        <end position="213"/>
    </location>
</feature>
<dbReference type="InterPro" id="IPR001766">
    <property type="entry name" value="Fork_head_dom"/>
</dbReference>
<dbReference type="PROSITE" id="PS00658">
    <property type="entry name" value="FORK_HEAD_2"/>
    <property type="match status" value="1"/>
</dbReference>
<dbReference type="AlphaFoldDB" id="A0A168DXD4"/>
<reference evidence="7 8" key="1">
    <citation type="journal article" date="2016" name="Genome Biol. Evol.">
        <title>Divergent and convergent evolution of fungal pathogenicity.</title>
        <authorList>
            <person name="Shang Y."/>
            <person name="Xiao G."/>
            <person name="Zheng P."/>
            <person name="Cen K."/>
            <person name="Zhan S."/>
            <person name="Wang C."/>
        </authorList>
    </citation>
    <scope>NUCLEOTIDE SEQUENCE [LARGE SCALE GENOMIC DNA]</scope>
    <source>
        <strain evidence="7 8">ARSEF 7405</strain>
    </source>
</reference>
<dbReference type="Gene3D" id="1.10.10.10">
    <property type="entry name" value="Winged helix-like DNA-binding domain superfamily/Winged helix DNA-binding domain"/>
    <property type="match status" value="1"/>
</dbReference>
<organism evidence="7 8">
    <name type="scientific">Ascosphaera apis ARSEF 7405</name>
    <dbReference type="NCBI Taxonomy" id="392613"/>
    <lineage>
        <taxon>Eukaryota</taxon>
        <taxon>Fungi</taxon>
        <taxon>Dikarya</taxon>
        <taxon>Ascomycota</taxon>
        <taxon>Pezizomycotina</taxon>
        <taxon>Eurotiomycetes</taxon>
        <taxon>Eurotiomycetidae</taxon>
        <taxon>Onygenales</taxon>
        <taxon>Ascosphaeraceae</taxon>
        <taxon>Ascosphaera</taxon>
    </lineage>
</organism>
<dbReference type="InterPro" id="IPR018122">
    <property type="entry name" value="TF_fork_head_CS_1"/>
</dbReference>
<evidence type="ECO:0000256" key="5">
    <source>
        <dbReference type="SAM" id="MobiDB-lite"/>
    </source>
</evidence>
<name>A0A168DXD4_9EURO</name>
<feature type="region of interest" description="Disordered" evidence="5">
    <location>
        <begin position="712"/>
        <end position="737"/>
    </location>
</feature>
<feature type="compositionally biased region" description="Polar residues" evidence="5">
    <location>
        <begin position="513"/>
        <end position="527"/>
    </location>
</feature>
<sequence>MSSTRRPSGLRIYQDFGYSRVGPLDTSFPTGFLDAFDSALYLEGPWSMSLQTGENYHAHDNSSVPHFSFMKLPPFPHSTSRSFDSPRNSEIFNKTELGFIPLAAPKQSTFGTDSPPKKPTPRPPLSPAARARTQPLFTTFSCVPNGPSSNSDISMSQSNSRSSLTRTPSTSGLRRNFAESMSLRDRPSKKQKQDDSSEVTLPAPEDFPAIEDDGSKPPYSYALLIGMAILRAPNRRLTLAQIYKWISDSFSYYSPGDAGWQNSIRHNLSLNKAFIKQERPKDDPGKGNYWAIQPGMEGQFLKEKQVRKHTISGISVPQAVHKMQRSSTFSSTPPPATFTPSVPKPVTAPPHPQAPVKAKKQQPPEELSSDATIPASDPALQEDTCDEADDIDRIEGDPRSSPPNHHSLKSSPPLVHPPVFRREATPPSPTGKIISSTRPQTRRPSIRNDSGYFSSIESSAVRPKQTNFMLISDVEHDSLKIKRGSAEEEIARLRSSSIEKSSPLKSTAVRSIGVSSDFTPRRPSNGSMLPPPLTPALNFKRPLKPPVSASPNTNLKNHRQKIQKMVASPIKRLGLTDEDLPWSPAFNIQEETFSPRDNHFQISYEMFDTLPAPVGSPIYKSPIKRPAKRPLCSVDAPLGDVTTSRSNSFIGASPVKSTRSKSLKRYDTFPLGGEHPRIDTSQDDLLGFQLFSEDGNGEVDGVDLAKGFAKIGKPGNDENSPRRFWRNNKARFGTTTK</sequence>
<keyword evidence="8" id="KW-1185">Reference proteome</keyword>
<feature type="compositionally biased region" description="Basic and acidic residues" evidence="5">
    <location>
        <begin position="182"/>
        <end position="195"/>
    </location>
</feature>
<dbReference type="InterPro" id="IPR036388">
    <property type="entry name" value="WH-like_DNA-bd_sf"/>
</dbReference>